<accession>A0AA37T3J9</accession>
<keyword evidence="5" id="KW-1185">Reference proteome</keyword>
<dbReference type="SUPFAM" id="SSF51735">
    <property type="entry name" value="NAD(P)-binding Rossmann-fold domains"/>
    <property type="match status" value="1"/>
</dbReference>
<dbReference type="InterPro" id="IPR020904">
    <property type="entry name" value="Sc_DH/Rdtase_CS"/>
</dbReference>
<evidence type="ECO:0000256" key="1">
    <source>
        <dbReference type="ARBA" id="ARBA00006484"/>
    </source>
</evidence>
<protein>
    <submittedName>
        <fullName evidence="4">Short-chain dehydrogenase</fullName>
    </submittedName>
</protein>
<dbReference type="Gene3D" id="3.40.50.720">
    <property type="entry name" value="NAD(P)-binding Rossmann-like Domain"/>
    <property type="match status" value="1"/>
</dbReference>
<dbReference type="InterPro" id="IPR036291">
    <property type="entry name" value="NAD(P)-bd_dom_sf"/>
</dbReference>
<dbReference type="GO" id="GO:0016020">
    <property type="term" value="C:membrane"/>
    <property type="evidence" value="ECO:0007669"/>
    <property type="project" value="TreeGrafter"/>
</dbReference>
<dbReference type="PRINTS" id="PR00081">
    <property type="entry name" value="GDHRDH"/>
</dbReference>
<proteinExistence type="inferred from homology"/>
<dbReference type="EMBL" id="BSOT01000005">
    <property type="protein sequence ID" value="GLR70960.1"/>
    <property type="molecule type" value="Genomic_DNA"/>
</dbReference>
<keyword evidence="2" id="KW-0560">Oxidoreductase</keyword>
<comment type="caution">
    <text evidence="4">The sequence shown here is derived from an EMBL/GenBank/DDBJ whole genome shotgun (WGS) entry which is preliminary data.</text>
</comment>
<evidence type="ECO:0000256" key="2">
    <source>
        <dbReference type="ARBA" id="ARBA00023002"/>
    </source>
</evidence>
<dbReference type="Proteomes" id="UP001156601">
    <property type="component" value="Unassembled WGS sequence"/>
</dbReference>
<dbReference type="RefSeq" id="WP_284217234.1">
    <property type="nucleotide sequence ID" value="NZ_BSOT01000005.1"/>
</dbReference>
<dbReference type="PRINTS" id="PR00080">
    <property type="entry name" value="SDRFAMILY"/>
</dbReference>
<organism evidence="4 5">
    <name type="scientific">Agaribacter marinus</name>
    <dbReference type="NCBI Taxonomy" id="1431249"/>
    <lineage>
        <taxon>Bacteria</taxon>
        <taxon>Pseudomonadati</taxon>
        <taxon>Pseudomonadota</taxon>
        <taxon>Gammaproteobacteria</taxon>
        <taxon>Alteromonadales</taxon>
        <taxon>Alteromonadaceae</taxon>
        <taxon>Agaribacter</taxon>
    </lineage>
</organism>
<dbReference type="PANTHER" id="PTHR44196:SF1">
    <property type="entry name" value="DEHYDROGENASE_REDUCTASE SDR FAMILY MEMBER 7B"/>
    <property type="match status" value="1"/>
</dbReference>
<dbReference type="NCBIfam" id="NF006099">
    <property type="entry name" value="PRK08251.1"/>
    <property type="match status" value="1"/>
</dbReference>
<sequence length="248" mass="27018">MRKNIIITGASSGLGEGMAKAFAKRGRNLGLCARRLDRLEVLKADLLQINPDIIVHTQALDVNNHDAVFRVFNQFRKDFGVVDRVFVNAGIGKGGAIGAGHFKENKETFLTNAVSALAQCEAAVEIFRAQNHGHLVTISSVGAVRGFPGLMNVYAASKAALSSLSEGLQIELLHTPIQVSTIHPGFIRTPMNEEAKSLPFAVNIETGCNAIVNAIEKEIKNAYVPFWPWALLHYLLRIAPLNILRKLS</sequence>
<dbReference type="PANTHER" id="PTHR44196">
    <property type="entry name" value="DEHYDROGENASE/REDUCTASE SDR FAMILY MEMBER 7B"/>
    <property type="match status" value="1"/>
</dbReference>
<name>A0AA37T3J9_9ALTE</name>
<evidence type="ECO:0000256" key="3">
    <source>
        <dbReference type="RuleBase" id="RU000363"/>
    </source>
</evidence>
<dbReference type="PROSITE" id="PS00061">
    <property type="entry name" value="ADH_SHORT"/>
    <property type="match status" value="1"/>
</dbReference>
<comment type="similarity">
    <text evidence="1 3">Belongs to the short-chain dehydrogenases/reductases (SDR) family.</text>
</comment>
<reference evidence="4" key="1">
    <citation type="journal article" date="2014" name="Int. J. Syst. Evol. Microbiol.">
        <title>Complete genome sequence of Corynebacterium casei LMG S-19264T (=DSM 44701T), isolated from a smear-ripened cheese.</title>
        <authorList>
            <consortium name="US DOE Joint Genome Institute (JGI-PGF)"/>
            <person name="Walter F."/>
            <person name="Albersmeier A."/>
            <person name="Kalinowski J."/>
            <person name="Ruckert C."/>
        </authorList>
    </citation>
    <scope>NUCLEOTIDE SEQUENCE</scope>
    <source>
        <strain evidence="4">NBRC 110023</strain>
    </source>
</reference>
<reference evidence="4" key="2">
    <citation type="submission" date="2023-01" db="EMBL/GenBank/DDBJ databases">
        <title>Draft genome sequence of Agaribacter marinus strain NBRC 110023.</title>
        <authorList>
            <person name="Sun Q."/>
            <person name="Mori K."/>
        </authorList>
    </citation>
    <scope>NUCLEOTIDE SEQUENCE</scope>
    <source>
        <strain evidence="4">NBRC 110023</strain>
    </source>
</reference>
<dbReference type="AlphaFoldDB" id="A0AA37T3J9"/>
<evidence type="ECO:0000313" key="4">
    <source>
        <dbReference type="EMBL" id="GLR70960.1"/>
    </source>
</evidence>
<dbReference type="GO" id="GO:0016491">
    <property type="term" value="F:oxidoreductase activity"/>
    <property type="evidence" value="ECO:0007669"/>
    <property type="project" value="UniProtKB-KW"/>
</dbReference>
<dbReference type="InterPro" id="IPR002347">
    <property type="entry name" value="SDR_fam"/>
</dbReference>
<evidence type="ECO:0000313" key="5">
    <source>
        <dbReference type="Proteomes" id="UP001156601"/>
    </source>
</evidence>
<dbReference type="Pfam" id="PF00106">
    <property type="entry name" value="adh_short"/>
    <property type="match status" value="1"/>
</dbReference>
<gene>
    <name evidence="4" type="ORF">GCM10007852_18680</name>
</gene>